<dbReference type="GO" id="GO:0004519">
    <property type="term" value="F:endonuclease activity"/>
    <property type="evidence" value="ECO:0007669"/>
    <property type="project" value="UniProtKB-KW"/>
</dbReference>
<feature type="compositionally biased region" description="Low complexity" evidence="1">
    <location>
        <begin position="293"/>
        <end position="304"/>
    </location>
</feature>
<feature type="region of interest" description="Disordered" evidence="1">
    <location>
        <begin position="281"/>
        <end position="346"/>
    </location>
</feature>
<gene>
    <name evidence="2" type="ORF">RM445_31210</name>
</gene>
<dbReference type="Proteomes" id="UP001183202">
    <property type="component" value="Unassembled WGS sequence"/>
</dbReference>
<evidence type="ECO:0000313" key="3">
    <source>
        <dbReference type="Proteomes" id="UP001183202"/>
    </source>
</evidence>
<organism evidence="2 3">
    <name type="scientific">Pseudonocardia charpentierae</name>
    <dbReference type="NCBI Taxonomy" id="3075545"/>
    <lineage>
        <taxon>Bacteria</taxon>
        <taxon>Bacillati</taxon>
        <taxon>Actinomycetota</taxon>
        <taxon>Actinomycetes</taxon>
        <taxon>Pseudonocardiales</taxon>
        <taxon>Pseudonocardiaceae</taxon>
        <taxon>Pseudonocardia</taxon>
    </lineage>
</organism>
<dbReference type="Gene3D" id="3.60.10.10">
    <property type="entry name" value="Endonuclease/exonuclease/phosphatase"/>
    <property type="match status" value="1"/>
</dbReference>
<dbReference type="RefSeq" id="WP_311560467.1">
    <property type="nucleotide sequence ID" value="NZ_JAVREJ010000056.1"/>
</dbReference>
<keyword evidence="2" id="KW-0540">Nuclease</keyword>
<dbReference type="InterPro" id="IPR036691">
    <property type="entry name" value="Endo/exonu/phosph_ase_sf"/>
</dbReference>
<evidence type="ECO:0000256" key="1">
    <source>
        <dbReference type="SAM" id="MobiDB-lite"/>
    </source>
</evidence>
<dbReference type="EMBL" id="JAVREJ010000056">
    <property type="protein sequence ID" value="MDT0353957.1"/>
    <property type="molecule type" value="Genomic_DNA"/>
</dbReference>
<dbReference type="CDD" id="cd10283">
    <property type="entry name" value="MnuA_DNase1-like"/>
    <property type="match status" value="1"/>
</dbReference>
<keyword evidence="2" id="KW-0255">Endonuclease</keyword>
<comment type="caution">
    <text evidence="2">The sequence shown here is derived from an EMBL/GenBank/DDBJ whole genome shotgun (WGS) entry which is preliminary data.</text>
</comment>
<evidence type="ECO:0000313" key="2">
    <source>
        <dbReference type="EMBL" id="MDT0353957.1"/>
    </source>
</evidence>
<reference evidence="3" key="1">
    <citation type="submission" date="2023-07" db="EMBL/GenBank/DDBJ databases">
        <title>30 novel species of actinomycetes from the DSMZ collection.</title>
        <authorList>
            <person name="Nouioui I."/>
        </authorList>
    </citation>
    <scope>NUCLEOTIDE SEQUENCE [LARGE SCALE GENOMIC DNA]</scope>
    <source>
        <strain evidence="3">DSM 45834</strain>
    </source>
</reference>
<protein>
    <submittedName>
        <fullName evidence="2">Endonuclease/exonuclease/phosphatase family protein</fullName>
    </submittedName>
</protein>
<dbReference type="SUPFAM" id="SSF56219">
    <property type="entry name" value="DNase I-like"/>
    <property type="match status" value="1"/>
</dbReference>
<name>A0ABU2NJ04_9PSEU</name>
<keyword evidence="3" id="KW-1185">Reference proteome</keyword>
<sequence>MATWNIRGFDRYTPKWRSGPGDSPIRDRSNIAHIAEIVSRFDVIAIQELRRSATAFLAMLEVLGPDWAFLTSDVTEGDPGNNERLAFVYDTRRLRPSGLACELVTAPHAPLAAGVPAEGFDQFARTPYAVSFARGTTRFTLATVHIRYGNTAADRAPELTALAQWLARWSAGPGPWGTNLMTLGDFNIDRRDDPLYQAFTSTGLRPPDALNFIPRTIFDDPDRTAPPDRRHFYDQIAGSGGLRMGEVLWWRGLGAARGPGRRDRAGPDRVGRGRRCASAAARSKPWGVHPGRRAGVQQGARRLGLSLPRGQRAPGRDTLSHPRRACGPRGGARCGAASAPASPWTT</sequence>
<proteinExistence type="predicted"/>
<feature type="compositionally biased region" description="Low complexity" evidence="1">
    <location>
        <begin position="334"/>
        <end position="346"/>
    </location>
</feature>
<keyword evidence="2" id="KW-0378">Hydrolase</keyword>
<accession>A0ABU2NJ04</accession>